<protein>
    <submittedName>
        <fullName evidence="2">Alpha/beta hydrolase</fullName>
    </submittedName>
</protein>
<keyword evidence="3" id="KW-1185">Reference proteome</keyword>
<dbReference type="Proteomes" id="UP001299970">
    <property type="component" value="Unassembled WGS sequence"/>
</dbReference>
<proteinExistence type="predicted"/>
<dbReference type="InterPro" id="IPR029058">
    <property type="entry name" value="AB_hydrolase_fold"/>
</dbReference>
<reference evidence="2 3" key="1">
    <citation type="submission" date="2022-03" db="EMBL/GenBank/DDBJ databases">
        <title>Pseudonocardia alaer sp. nov., a novel actinomycete isolated from reed forest soil.</title>
        <authorList>
            <person name="Wang L."/>
        </authorList>
    </citation>
    <scope>NUCLEOTIDE SEQUENCE [LARGE SCALE GENOMIC DNA]</scope>
    <source>
        <strain evidence="2 3">Y-16303</strain>
    </source>
</reference>
<dbReference type="Pfam" id="PF12697">
    <property type="entry name" value="Abhydrolase_6"/>
    <property type="match status" value="1"/>
</dbReference>
<dbReference type="SUPFAM" id="SSF53474">
    <property type="entry name" value="alpha/beta-Hydrolases"/>
    <property type="match status" value="1"/>
</dbReference>
<evidence type="ECO:0000313" key="3">
    <source>
        <dbReference type="Proteomes" id="UP001299970"/>
    </source>
</evidence>
<dbReference type="Gene3D" id="3.40.50.1820">
    <property type="entry name" value="alpha/beta hydrolase"/>
    <property type="match status" value="1"/>
</dbReference>
<dbReference type="PANTHER" id="PTHR37017:SF11">
    <property type="entry name" value="ESTERASE_LIPASE_THIOESTERASE DOMAIN-CONTAINING PROTEIN"/>
    <property type="match status" value="1"/>
</dbReference>
<name>A0ABS9TI02_9PSEU</name>
<accession>A0ABS9TI02</accession>
<evidence type="ECO:0000259" key="1">
    <source>
        <dbReference type="Pfam" id="PF12697"/>
    </source>
</evidence>
<organism evidence="2 3">
    <name type="scientific">Pseudonocardia alaniniphila</name>
    <dbReference type="NCBI Taxonomy" id="75291"/>
    <lineage>
        <taxon>Bacteria</taxon>
        <taxon>Bacillati</taxon>
        <taxon>Actinomycetota</taxon>
        <taxon>Actinomycetes</taxon>
        <taxon>Pseudonocardiales</taxon>
        <taxon>Pseudonocardiaceae</taxon>
        <taxon>Pseudonocardia</taxon>
    </lineage>
</organism>
<sequence length="232" mass="25342">MNDRSSPTFVLIPGAGGSATYWYRLVEELRQRGRDAIAVGLPAADDSAGLAEYADAVVTAIGDRNRIVLVAQSMGGFTAPLVCERAPVELVVLLNAMVPAPGESPGQWWENTGQPAAAAAYAASEGRPSGGAFDPLVEFFHDVPDEVRTVVFAEPQPEQSGTPFEKPWPLEKWPDVPTRFLQGRDDRFFPLEFQRRLVRERLGIAVDEMPGGHLLALSRPRELADRLEGYLS</sequence>
<comment type="caution">
    <text evidence="2">The sequence shown here is derived from an EMBL/GenBank/DDBJ whole genome shotgun (WGS) entry which is preliminary data.</text>
</comment>
<dbReference type="EMBL" id="JAKXMK010000017">
    <property type="protein sequence ID" value="MCH6168154.1"/>
    <property type="molecule type" value="Genomic_DNA"/>
</dbReference>
<gene>
    <name evidence="2" type="ORF">MMF94_20895</name>
</gene>
<dbReference type="PANTHER" id="PTHR37017">
    <property type="entry name" value="AB HYDROLASE-1 DOMAIN-CONTAINING PROTEIN-RELATED"/>
    <property type="match status" value="1"/>
</dbReference>
<dbReference type="GO" id="GO:0016787">
    <property type="term" value="F:hydrolase activity"/>
    <property type="evidence" value="ECO:0007669"/>
    <property type="project" value="UniProtKB-KW"/>
</dbReference>
<dbReference type="InterPro" id="IPR000073">
    <property type="entry name" value="AB_hydrolase_1"/>
</dbReference>
<evidence type="ECO:0000313" key="2">
    <source>
        <dbReference type="EMBL" id="MCH6168154.1"/>
    </source>
</evidence>
<keyword evidence="2" id="KW-0378">Hydrolase</keyword>
<feature type="domain" description="AB hydrolase-1" evidence="1">
    <location>
        <begin position="9"/>
        <end position="225"/>
    </location>
</feature>
<dbReference type="InterPro" id="IPR052897">
    <property type="entry name" value="Sec-Metab_Biosynth_Hydrolase"/>
</dbReference>
<dbReference type="RefSeq" id="WP_241038797.1">
    <property type="nucleotide sequence ID" value="NZ_BAAAJF010000001.1"/>
</dbReference>